<dbReference type="Proteomes" id="UP001146067">
    <property type="component" value="Unassembled WGS sequence"/>
</dbReference>
<dbReference type="AlphaFoldDB" id="A0A9X3P6M5"/>
<feature type="region of interest" description="Disordered" evidence="1">
    <location>
        <begin position="191"/>
        <end position="211"/>
    </location>
</feature>
<reference evidence="2" key="1">
    <citation type="submission" date="2022-12" db="EMBL/GenBank/DDBJ databases">
        <title>Gycomyces niveus sp.nov.,a novel actinomycete isolated from soil in Shouguan.</title>
        <authorList>
            <person name="Yang X."/>
        </authorList>
    </citation>
    <scope>NUCLEOTIDE SEQUENCE</scope>
    <source>
        <strain evidence="2">NEAU-A15</strain>
    </source>
</reference>
<gene>
    <name evidence="2" type="ORF">O1R50_02720</name>
</gene>
<keyword evidence="3" id="KW-1185">Reference proteome</keyword>
<name>A0A9X3P6M5_9ACTN</name>
<dbReference type="RefSeq" id="WP_270108323.1">
    <property type="nucleotide sequence ID" value="NZ_JAPZVP010000002.1"/>
</dbReference>
<accession>A0A9X3P6M5</accession>
<evidence type="ECO:0000256" key="1">
    <source>
        <dbReference type="SAM" id="MobiDB-lite"/>
    </source>
</evidence>
<organism evidence="2 3">
    <name type="scientific">Glycomyces luteolus</name>
    <dbReference type="NCBI Taxonomy" id="2670330"/>
    <lineage>
        <taxon>Bacteria</taxon>
        <taxon>Bacillati</taxon>
        <taxon>Actinomycetota</taxon>
        <taxon>Actinomycetes</taxon>
        <taxon>Glycomycetales</taxon>
        <taxon>Glycomycetaceae</taxon>
        <taxon>Glycomyces</taxon>
    </lineage>
</organism>
<evidence type="ECO:0000313" key="3">
    <source>
        <dbReference type="Proteomes" id="UP001146067"/>
    </source>
</evidence>
<proteinExistence type="predicted"/>
<feature type="compositionally biased region" description="Basic and acidic residues" evidence="1">
    <location>
        <begin position="197"/>
        <end position="211"/>
    </location>
</feature>
<comment type="caution">
    <text evidence="2">The sequence shown here is derived from an EMBL/GenBank/DDBJ whole genome shotgun (WGS) entry which is preliminary data.</text>
</comment>
<dbReference type="EMBL" id="JAPZVP010000002">
    <property type="protein sequence ID" value="MDA1358516.1"/>
    <property type="molecule type" value="Genomic_DNA"/>
</dbReference>
<sequence length="211" mass="23756">MTTATDLPPLPERVVILLFGNGAVKRTNDYAYQMARRGVRVQAVVADGQGWRRAPSLHPSVEVYSLAGPENRQPLLWLYETLVERAPAAVLRRLDGKVPGAGFARRAHRKAAGFCRRNLFWKVYRPLRHQALRAIALRRLGRLDIGDADHVVCPDPAAVPLAWSIAKRHPRPVVTRALHYGPYRSHPVTAPIEPWDTDLHGKEDRPPYQPL</sequence>
<evidence type="ECO:0000313" key="2">
    <source>
        <dbReference type="EMBL" id="MDA1358516.1"/>
    </source>
</evidence>
<protein>
    <submittedName>
        <fullName evidence="2">Uncharacterized protein</fullName>
    </submittedName>
</protein>